<dbReference type="PANTHER" id="PTHR11851:SF224">
    <property type="entry name" value="PROCESSING PROTEASE"/>
    <property type="match status" value="1"/>
</dbReference>
<keyword evidence="3" id="KW-0645">Protease</keyword>
<keyword evidence="3" id="KW-0378">Hydrolase</keyword>
<protein>
    <submittedName>
        <fullName evidence="3">Zinc protease</fullName>
    </submittedName>
</protein>
<dbReference type="OrthoDB" id="9811314at2"/>
<dbReference type="Proteomes" id="UP000199650">
    <property type="component" value="Unassembled WGS sequence"/>
</dbReference>
<feature type="chain" id="PRO_5011492208" evidence="1">
    <location>
        <begin position="21"/>
        <end position="436"/>
    </location>
</feature>
<dbReference type="GO" id="GO:0008233">
    <property type="term" value="F:peptidase activity"/>
    <property type="evidence" value="ECO:0007669"/>
    <property type="project" value="UniProtKB-KW"/>
</dbReference>
<keyword evidence="4" id="KW-1185">Reference proteome</keyword>
<dbReference type="InterPro" id="IPR050361">
    <property type="entry name" value="MPP/UQCRC_Complex"/>
</dbReference>
<dbReference type="AlphaFoldDB" id="A0A1I0MHA1"/>
<keyword evidence="1" id="KW-0732">Signal</keyword>
<dbReference type="Gene3D" id="3.30.830.10">
    <property type="entry name" value="Metalloenzyme, LuxS/M16 peptidase-like"/>
    <property type="match status" value="2"/>
</dbReference>
<dbReference type="PANTHER" id="PTHR11851">
    <property type="entry name" value="METALLOPROTEASE"/>
    <property type="match status" value="1"/>
</dbReference>
<sequence>MKRLFVTLVTLLVVSFPARAEIAIQEITTPGGINAWLVEEDSLPFTALEIRFRGGTSLDRPGKRGAVNFMVGLLEEGAGDLDARGFAEARESLAASYRFGAYDDAVTVSAQFLTENREAATELLHMALTEPRFDAAAIDRVRAQVMSHLASRSTDPNAIVGETWDRMAYGDHPYGSYRVGTVDSVAGLTRDDLVTALKDALALDRIYVAAVGDISADDLSKLLDDLFDGLPATGAPLPPRADFALSGGTTVVPFDTPQSVTMFGQSGIARDDPDFFAAYVVNEVLGGRGSRSRLMQEVREKRGLTYGVGTFLANADLSDTILGQFSSQNGSMAEAIEVTRGEWAKIAKDGITQDELTAAQTYLTGSYPLRFDGNANIANIMVSMQMEDLPVDYIATRNDQVMAVTLEDATRVATRLYDPDALHFVVVGQPEGVVSN</sequence>
<feature type="signal peptide" evidence="1">
    <location>
        <begin position="1"/>
        <end position="20"/>
    </location>
</feature>
<dbReference type="STRING" id="1173584.SAMN05444851_0036"/>
<evidence type="ECO:0000259" key="2">
    <source>
        <dbReference type="Pfam" id="PF05193"/>
    </source>
</evidence>
<dbReference type="GO" id="GO:0046872">
    <property type="term" value="F:metal ion binding"/>
    <property type="evidence" value="ECO:0007669"/>
    <property type="project" value="InterPro"/>
</dbReference>
<organism evidence="3 4">
    <name type="scientific">Aliiroseovarius sediminilitoris</name>
    <dbReference type="NCBI Taxonomy" id="1173584"/>
    <lineage>
        <taxon>Bacteria</taxon>
        <taxon>Pseudomonadati</taxon>
        <taxon>Pseudomonadota</taxon>
        <taxon>Alphaproteobacteria</taxon>
        <taxon>Rhodobacterales</taxon>
        <taxon>Paracoccaceae</taxon>
        <taxon>Aliiroseovarius</taxon>
    </lineage>
</organism>
<dbReference type="EMBL" id="FOJB01000001">
    <property type="protein sequence ID" value="SEV87753.1"/>
    <property type="molecule type" value="Genomic_DNA"/>
</dbReference>
<evidence type="ECO:0000313" key="3">
    <source>
        <dbReference type="EMBL" id="SEV87753.1"/>
    </source>
</evidence>
<dbReference type="Pfam" id="PF05193">
    <property type="entry name" value="Peptidase_M16_C"/>
    <property type="match status" value="1"/>
</dbReference>
<proteinExistence type="predicted"/>
<dbReference type="InterPro" id="IPR007863">
    <property type="entry name" value="Peptidase_M16_C"/>
</dbReference>
<dbReference type="GO" id="GO:0006508">
    <property type="term" value="P:proteolysis"/>
    <property type="evidence" value="ECO:0007669"/>
    <property type="project" value="UniProtKB-KW"/>
</dbReference>
<gene>
    <name evidence="3" type="ORF">SAMN05444851_0036</name>
</gene>
<evidence type="ECO:0000313" key="4">
    <source>
        <dbReference type="Proteomes" id="UP000199650"/>
    </source>
</evidence>
<dbReference type="SUPFAM" id="SSF63411">
    <property type="entry name" value="LuxS/MPP-like metallohydrolase"/>
    <property type="match status" value="2"/>
</dbReference>
<reference evidence="3 4" key="1">
    <citation type="submission" date="2016-10" db="EMBL/GenBank/DDBJ databases">
        <authorList>
            <person name="de Groot N.N."/>
        </authorList>
    </citation>
    <scope>NUCLEOTIDE SEQUENCE [LARGE SCALE GENOMIC DNA]</scope>
    <source>
        <strain evidence="3 4">DSM 29439</strain>
    </source>
</reference>
<evidence type="ECO:0000256" key="1">
    <source>
        <dbReference type="SAM" id="SignalP"/>
    </source>
</evidence>
<name>A0A1I0MHA1_9RHOB</name>
<accession>A0A1I0MHA1</accession>
<dbReference type="RefSeq" id="WP_091427237.1">
    <property type="nucleotide sequence ID" value="NZ_FOJB01000001.1"/>
</dbReference>
<dbReference type="InterPro" id="IPR011249">
    <property type="entry name" value="Metalloenz_LuxS/M16"/>
</dbReference>
<feature type="domain" description="Peptidase M16 C-terminal" evidence="2">
    <location>
        <begin position="188"/>
        <end position="361"/>
    </location>
</feature>